<protein>
    <submittedName>
        <fullName evidence="6 7">NPC intracellular cholesterol transporter 1</fullName>
    </submittedName>
</protein>
<dbReference type="OrthoDB" id="6510177at2759"/>
<feature type="region of interest" description="Disordered" evidence="2">
    <location>
        <begin position="1012"/>
        <end position="1037"/>
    </location>
</feature>
<keyword evidence="3" id="KW-0472">Membrane</keyword>
<feature type="transmembrane region" description="Helical" evidence="3">
    <location>
        <begin position="492"/>
        <end position="512"/>
    </location>
</feature>
<dbReference type="Gene3D" id="1.20.1640.10">
    <property type="entry name" value="Multidrug efflux transporter AcrB transmembrane domain"/>
    <property type="match status" value="2"/>
</dbReference>
<evidence type="ECO:0000256" key="1">
    <source>
        <dbReference type="ARBA" id="ARBA00005585"/>
    </source>
</evidence>
<organism evidence="5 6">
    <name type="scientific">Frankliniella occidentalis</name>
    <name type="common">Western flower thrips</name>
    <name type="synonym">Euthrips occidentalis</name>
    <dbReference type="NCBI Taxonomy" id="133901"/>
    <lineage>
        <taxon>Eukaryota</taxon>
        <taxon>Metazoa</taxon>
        <taxon>Ecdysozoa</taxon>
        <taxon>Arthropoda</taxon>
        <taxon>Hexapoda</taxon>
        <taxon>Insecta</taxon>
        <taxon>Pterygota</taxon>
        <taxon>Neoptera</taxon>
        <taxon>Paraneoptera</taxon>
        <taxon>Thysanoptera</taxon>
        <taxon>Terebrantia</taxon>
        <taxon>Thripoidea</taxon>
        <taxon>Thripidae</taxon>
        <taxon>Frankliniella</taxon>
    </lineage>
</organism>
<gene>
    <name evidence="6 7" type="primary">LOC113217656</name>
</gene>
<keyword evidence="3" id="KW-1133">Transmembrane helix</keyword>
<feature type="transmembrane region" description="Helical" evidence="3">
    <location>
        <begin position="901"/>
        <end position="925"/>
    </location>
</feature>
<feature type="transmembrane region" description="Helical" evidence="3">
    <location>
        <begin position="558"/>
        <end position="586"/>
    </location>
</feature>
<keyword evidence="5" id="KW-1185">Reference proteome</keyword>
<evidence type="ECO:0000313" key="7">
    <source>
        <dbReference type="RefSeq" id="XP_052130594.1"/>
    </source>
</evidence>
<sequence>MDPEENAAGNYEANNNDAEIPDEPDADEEAVNAFLMEVEMVNQQILDEVEMEPMGPEIVHDDVLNDNGLDPQIHAQHNAMEANFMSGFIGHIEDLFERYGQFLAIHPKKMIFMWAIIILASMNGLFFFKQEKNPLNLWIPRHSDFFIDTKWLMQEFGDGLRVQTILITAPDVLQPTIMNQLLDIHLKLVNSTIFPSWQDVCFKVPIISFNVQEPRIKRDMEDGREVPKYKRTEPFNQSFSIGEISKVNRVISKQQTLQQIMTDETFDPSLILGKELYCNIVDNFPTGCLSQNIVDIWKFDKNEINSLTKTKLIADLNTTTFSPTLGHPIPFTSLLGGIEYDENGTIVSAQALMAMYMVHVNFSTVDMDTAGNDGGTADWANGPGLEWESHFIKILSESVNSVSGFELYYEAGRSFGDISAAGMFQDMDKLIIGVVLMLIYIQAQQTRASCVSSRMIPAMVGLLCIGIAFLMSVALCSAFRIPYGPVHTSLPFLLLGIGVDDMFVISSCWNALSIEDKISSIPVRMGLTMRHAGLSISVTSATDAVAFLIGSITGLPSLSSFCCYAAVGICMTFALQISLFVIALALDQQRVEAGRNFLIPCIKQAPPKLLDMEYTPHCSNSLKFIYSKFIMTKIGKITVATITLFFSILSFYGNANIEPDFKAEWFLDEGSYLSKFLGRRDEYFPHIGSAAGVYFGQLQYNEELQNIGHLVENLKQQKEIVMNVEEWWSGFQRYVQAHFNKDIEVEFMADEEFRQYISDFLFSPTGARFQKNFRFSEILECGKPAPNITVAFIEFQFRRFDHSASNVWAMNTVKELVSAANLTSGDQVAFVWAKAFANFVTDEIILQELLRNLLLAIGAVGATTFFFLGSTIAVLGVLSCVVMALTNTIGFMFLWGMSIELVSTIALVLAVGLTVDFTAHIAYAFMRVGGSGDERAIHAVTYMGGAVLHGGMTTLLALSVLVFSHSFIFTAFFKIFLLVIFFGLFYGLLFLPVAFSLLRPLQYFVRNKQQRRNSDEQAEDEIEIPTPPERPATGRGL</sequence>
<proteinExistence type="inferred from homology"/>
<feature type="transmembrane region" description="Helical" evidence="3">
    <location>
        <begin position="975"/>
        <end position="998"/>
    </location>
</feature>
<dbReference type="SUPFAM" id="SSF82866">
    <property type="entry name" value="Multidrug efflux transporter AcrB transmembrane domain"/>
    <property type="match status" value="2"/>
</dbReference>
<reference evidence="6 7" key="1">
    <citation type="submission" date="2025-04" db="UniProtKB">
        <authorList>
            <consortium name="RefSeq"/>
        </authorList>
    </citation>
    <scope>IDENTIFICATION</scope>
    <source>
        <tissue evidence="6 7">Whole organism</tissue>
    </source>
</reference>
<feature type="transmembrane region" description="Helical" evidence="3">
    <location>
        <begin position="946"/>
        <end position="969"/>
    </location>
</feature>
<evidence type="ECO:0000313" key="5">
    <source>
        <dbReference type="Proteomes" id="UP000504606"/>
    </source>
</evidence>
<feature type="transmembrane region" description="Helical" evidence="3">
    <location>
        <begin position="532"/>
        <end position="552"/>
    </location>
</feature>
<accession>A0A6J1TIV0</accession>
<comment type="similarity">
    <text evidence="1">Belongs to the patched family.</text>
</comment>
<dbReference type="InterPro" id="IPR051697">
    <property type="entry name" value="Patched_domain-protein"/>
</dbReference>
<feature type="transmembrane region" description="Helical" evidence="3">
    <location>
        <begin position="455"/>
        <end position="480"/>
    </location>
</feature>
<dbReference type="PANTHER" id="PTHR10796:SF130">
    <property type="entry name" value="PATCHED DOMAIN-CONTAINING PROTEIN 3-LIKE PROTEIN"/>
    <property type="match status" value="1"/>
</dbReference>
<evidence type="ECO:0000256" key="3">
    <source>
        <dbReference type="SAM" id="Phobius"/>
    </source>
</evidence>
<dbReference type="GO" id="GO:0016020">
    <property type="term" value="C:membrane"/>
    <property type="evidence" value="ECO:0007669"/>
    <property type="project" value="TreeGrafter"/>
</dbReference>
<dbReference type="GeneID" id="113217656"/>
<feature type="compositionally biased region" description="Low complexity" evidence="2">
    <location>
        <begin position="1"/>
        <end position="18"/>
    </location>
</feature>
<feature type="transmembrane region" description="Helical" evidence="3">
    <location>
        <begin position="849"/>
        <end position="868"/>
    </location>
</feature>
<feature type="region of interest" description="Disordered" evidence="2">
    <location>
        <begin position="1"/>
        <end position="24"/>
    </location>
</feature>
<feature type="domain" description="SSD" evidence="4">
    <location>
        <begin position="426"/>
        <end position="586"/>
    </location>
</feature>
<dbReference type="RefSeq" id="XP_052130594.1">
    <property type="nucleotide sequence ID" value="XM_052274634.1"/>
</dbReference>
<evidence type="ECO:0000259" key="4">
    <source>
        <dbReference type="PROSITE" id="PS50156"/>
    </source>
</evidence>
<feature type="transmembrane region" description="Helical" evidence="3">
    <location>
        <begin position="875"/>
        <end position="895"/>
    </location>
</feature>
<dbReference type="Proteomes" id="UP000504606">
    <property type="component" value="Unplaced"/>
</dbReference>
<dbReference type="RefSeq" id="XP_026293434.1">
    <property type="nucleotide sequence ID" value="XM_026437649.2"/>
</dbReference>
<dbReference type="AlphaFoldDB" id="A0A6J1TIV0"/>
<keyword evidence="3" id="KW-0812">Transmembrane</keyword>
<evidence type="ECO:0000256" key="2">
    <source>
        <dbReference type="SAM" id="MobiDB-lite"/>
    </source>
</evidence>
<evidence type="ECO:0000313" key="6">
    <source>
        <dbReference type="RefSeq" id="XP_026293434.1"/>
    </source>
</evidence>
<dbReference type="Pfam" id="PF12349">
    <property type="entry name" value="Sterol-sensing"/>
    <property type="match status" value="1"/>
</dbReference>
<feature type="domain" description="SSD" evidence="4">
    <location>
        <begin position="881"/>
        <end position="997"/>
    </location>
</feature>
<feature type="transmembrane region" description="Helical" evidence="3">
    <location>
        <begin position="111"/>
        <end position="128"/>
    </location>
</feature>
<dbReference type="KEGG" id="foc:113217656"/>
<dbReference type="PROSITE" id="PS50156">
    <property type="entry name" value="SSD"/>
    <property type="match status" value="2"/>
</dbReference>
<feature type="transmembrane region" description="Helical" evidence="3">
    <location>
        <begin position="634"/>
        <end position="653"/>
    </location>
</feature>
<dbReference type="InterPro" id="IPR053958">
    <property type="entry name" value="HMGCR/SNAP/NPC1-like_SSD"/>
</dbReference>
<name>A0A6J1TIV0_FRAOC</name>
<dbReference type="PANTHER" id="PTHR10796">
    <property type="entry name" value="PATCHED-RELATED"/>
    <property type="match status" value="1"/>
</dbReference>
<dbReference type="InterPro" id="IPR000731">
    <property type="entry name" value="SSD"/>
</dbReference>